<reference evidence="2 3" key="1">
    <citation type="submission" date="2016-05" db="EMBL/GenBank/DDBJ databases">
        <title>First whole genome sequencing of Entamoeba histolytica HM1:IMSS-clone-6.</title>
        <authorList>
            <person name="Mukherjee Avik.K."/>
            <person name="Izumyama S."/>
            <person name="Nakada-Tsukui K."/>
            <person name="Nozaki T."/>
        </authorList>
    </citation>
    <scope>NUCLEOTIDE SEQUENCE [LARGE SCALE GENOMIC DNA]</scope>
    <source>
        <strain evidence="2 3">HM1:IMSS clone 6</strain>
    </source>
</reference>
<dbReference type="OMA" id="MIDIKEN"/>
<proteinExistence type="inferred from homology"/>
<dbReference type="InterPro" id="IPR052616">
    <property type="entry name" value="SYO1-like"/>
</dbReference>
<dbReference type="PANTHER" id="PTHR13347:SF1">
    <property type="entry name" value="HEAT REPEAT-CONTAINING PROTEIN 3"/>
    <property type="match status" value="1"/>
</dbReference>
<dbReference type="GO" id="GO:0006606">
    <property type="term" value="P:protein import into nucleus"/>
    <property type="evidence" value="ECO:0007669"/>
    <property type="project" value="TreeGrafter"/>
</dbReference>
<dbReference type="SUPFAM" id="SSF48371">
    <property type="entry name" value="ARM repeat"/>
    <property type="match status" value="1"/>
</dbReference>
<dbReference type="VEuPathDB" id="AmoebaDB:EHI5A_247060"/>
<evidence type="ECO:0000313" key="3">
    <source>
        <dbReference type="Proteomes" id="UP000078387"/>
    </source>
</evidence>
<dbReference type="AlphaFoldDB" id="A0A5K1VD06"/>
<dbReference type="GO" id="GO:0042273">
    <property type="term" value="P:ribosomal large subunit biogenesis"/>
    <property type="evidence" value="ECO:0007669"/>
    <property type="project" value="TreeGrafter"/>
</dbReference>
<comment type="similarity">
    <text evidence="1">Belongs to the nuclear import and ribosome assembly adapter family.</text>
</comment>
<evidence type="ECO:0000256" key="1">
    <source>
        <dbReference type="ARBA" id="ARBA00049983"/>
    </source>
</evidence>
<dbReference type="EMBL" id="BDEQ01000001">
    <property type="protein sequence ID" value="GAT92946.1"/>
    <property type="molecule type" value="Genomic_DNA"/>
</dbReference>
<dbReference type="VEuPathDB" id="AmoebaDB:EHI8A_235480"/>
<dbReference type="PANTHER" id="PTHR13347">
    <property type="entry name" value="HEAT REPEAT-CONTAINING PROTEIN 3"/>
    <property type="match status" value="1"/>
</dbReference>
<protein>
    <submittedName>
        <fullName evidence="2">Uncharacterized protein</fullName>
    </submittedName>
</protein>
<dbReference type="Gene3D" id="1.25.10.10">
    <property type="entry name" value="Leucine-rich Repeat Variant"/>
    <property type="match status" value="1"/>
</dbReference>
<dbReference type="VEuPathDB" id="AmoebaDB:EHI_142270"/>
<dbReference type="VEuPathDB" id="AmoebaDB:KM1_294490"/>
<dbReference type="InterPro" id="IPR016024">
    <property type="entry name" value="ARM-type_fold"/>
</dbReference>
<accession>A0A5K1VD06</accession>
<evidence type="ECO:0000313" key="2">
    <source>
        <dbReference type="EMBL" id="GAT92946.1"/>
    </source>
</evidence>
<dbReference type="FunFam" id="1.25.10.10:FF:000924">
    <property type="entry name" value="Uncharacterized protein"/>
    <property type="match status" value="1"/>
</dbReference>
<dbReference type="InterPro" id="IPR011989">
    <property type="entry name" value="ARM-like"/>
</dbReference>
<dbReference type="GO" id="GO:0051082">
    <property type="term" value="F:unfolded protein binding"/>
    <property type="evidence" value="ECO:0007669"/>
    <property type="project" value="TreeGrafter"/>
</dbReference>
<gene>
    <name evidence="2" type="ORF">CL6EHI_142270</name>
</gene>
<dbReference type="Proteomes" id="UP000078387">
    <property type="component" value="Unassembled WGS sequence"/>
</dbReference>
<organism evidence="2 3">
    <name type="scientific">Entamoeba histolytica</name>
    <dbReference type="NCBI Taxonomy" id="5759"/>
    <lineage>
        <taxon>Eukaryota</taxon>
        <taxon>Amoebozoa</taxon>
        <taxon>Evosea</taxon>
        <taxon>Archamoebae</taxon>
        <taxon>Mastigamoebida</taxon>
        <taxon>Entamoebidae</taxon>
        <taxon>Entamoeba</taxon>
    </lineage>
</organism>
<name>A0A5K1VD06_ENTHI</name>
<sequence length="572" mass="66409">MKRSEPDNIEHIINNFIQQFEQKVPTKEEERSDFCYNLSNTCKTLAMEMSNDLAIVLVKRGLMEMIYKLLLKDDIKLDLHADLYFLIHAMYQDNNKTIEKQSKLLTLMMNQMSHMIDIKESMKEDVHLLENIINVLIDFCEYSPEYLANITTSPLLIHLINLLNPTEEPYNIPINVSRLLVVLTDDNQLCVELLTQKIPQYYDILTKLCDSKLPDSMKICYATILHNIHPVIHKTLPIILPIILRTIDCSIIEQYETIKTQLETHSIQTKQNNKENEEDELNIDIFVKTSNELKTITTKIKAMKMGIELLTNITTFDDEPNPVIKKSIEESKIPEILVKIIQHPINKTEPLIVSIIETTFSALNNVLLILDNSYQIEINGIHSTMAQILFPLLSQYIKKNSLANLNTIERALLDGSLMCYHRLLLKGNIETEKSQYTIMWELTRKYQQYTPLQCQSELPTIINLCYILSIIGKEEKAPLRSIALFVKNMLSIKLEETTEILYDAVLNIVLDLFAEENTNEILKTTGLYKPIKEHYKSFISYTLEHIREDDTSLEDVINNLERYIDYKTKQGF</sequence>
<dbReference type="VEuPathDB" id="AmoebaDB:EHI7A_198950"/>
<comment type="caution">
    <text evidence="2">The sequence shown here is derived from an EMBL/GenBank/DDBJ whole genome shotgun (WGS) entry which is preliminary data.</text>
</comment>